<protein>
    <submittedName>
        <fullName evidence="1">S-adenosyl-L-methionine-dependent methyltransferase</fullName>
    </submittedName>
</protein>
<organism evidence="1 2">
    <name type="scientific">Immersiella caudata</name>
    <dbReference type="NCBI Taxonomy" id="314043"/>
    <lineage>
        <taxon>Eukaryota</taxon>
        <taxon>Fungi</taxon>
        <taxon>Dikarya</taxon>
        <taxon>Ascomycota</taxon>
        <taxon>Pezizomycotina</taxon>
        <taxon>Sordariomycetes</taxon>
        <taxon>Sordariomycetidae</taxon>
        <taxon>Sordariales</taxon>
        <taxon>Lasiosphaeriaceae</taxon>
        <taxon>Immersiella</taxon>
    </lineage>
</organism>
<dbReference type="InterPro" id="IPR029063">
    <property type="entry name" value="SAM-dependent_MTases_sf"/>
</dbReference>
<evidence type="ECO:0000313" key="2">
    <source>
        <dbReference type="Proteomes" id="UP001175000"/>
    </source>
</evidence>
<sequence>MTATFAEENAKHFDKVAPGDWPQWVLDLHQQILSFLASSDEFAAWAGLPPAPPAGRRMLDYACGDGLITRALRPLFTSALGVDVSGAMLDKYRAKASQLGYVGPQQMVGVRGDFISSEPDRTGTTVTEPQLPESEIWDFDLVVISMALHHLEEPDVALRRLAARLKAGGKLLVVDWTPLDGSTLAQRKYQEELRKDPGRVERIAEALQTHAARHTISKPNGFPADEMRELYAQAGCKNMQWKLAEELSYIPVLDAKAQLYWSVATKAV</sequence>
<dbReference type="CDD" id="cd02440">
    <property type="entry name" value="AdoMet_MTases"/>
    <property type="match status" value="1"/>
</dbReference>
<keyword evidence="2" id="KW-1185">Reference proteome</keyword>
<dbReference type="SUPFAM" id="SSF53335">
    <property type="entry name" value="S-adenosyl-L-methionine-dependent methyltransferases"/>
    <property type="match status" value="1"/>
</dbReference>
<accession>A0AA39WL92</accession>
<dbReference type="AlphaFoldDB" id="A0AA39WL92"/>
<evidence type="ECO:0000313" key="1">
    <source>
        <dbReference type="EMBL" id="KAK0617488.1"/>
    </source>
</evidence>
<dbReference type="Proteomes" id="UP001175000">
    <property type="component" value="Unassembled WGS sequence"/>
</dbReference>
<proteinExistence type="predicted"/>
<keyword evidence="1" id="KW-0489">Methyltransferase</keyword>
<dbReference type="EMBL" id="JAULSU010000005">
    <property type="protein sequence ID" value="KAK0617488.1"/>
    <property type="molecule type" value="Genomic_DNA"/>
</dbReference>
<dbReference type="PANTHER" id="PTHR43861">
    <property type="entry name" value="TRANS-ACONITATE 2-METHYLTRANSFERASE-RELATED"/>
    <property type="match status" value="1"/>
</dbReference>
<dbReference type="GO" id="GO:0008168">
    <property type="term" value="F:methyltransferase activity"/>
    <property type="evidence" value="ECO:0007669"/>
    <property type="project" value="UniProtKB-KW"/>
</dbReference>
<comment type="caution">
    <text evidence="1">The sequence shown here is derived from an EMBL/GenBank/DDBJ whole genome shotgun (WGS) entry which is preliminary data.</text>
</comment>
<dbReference type="Pfam" id="PF13489">
    <property type="entry name" value="Methyltransf_23"/>
    <property type="match status" value="1"/>
</dbReference>
<gene>
    <name evidence="1" type="ORF">B0T14DRAFT_525295</name>
</gene>
<name>A0AA39WL92_9PEZI</name>
<reference evidence="1" key="1">
    <citation type="submission" date="2023-06" db="EMBL/GenBank/DDBJ databases">
        <title>Genome-scale phylogeny and comparative genomics of the fungal order Sordariales.</title>
        <authorList>
            <consortium name="Lawrence Berkeley National Laboratory"/>
            <person name="Hensen N."/>
            <person name="Bonometti L."/>
            <person name="Westerberg I."/>
            <person name="Brannstrom I.O."/>
            <person name="Guillou S."/>
            <person name="Cros-Aarteil S."/>
            <person name="Calhoun S."/>
            <person name="Haridas S."/>
            <person name="Kuo A."/>
            <person name="Mondo S."/>
            <person name="Pangilinan J."/>
            <person name="Riley R."/>
            <person name="Labutti K."/>
            <person name="Andreopoulos B."/>
            <person name="Lipzen A."/>
            <person name="Chen C."/>
            <person name="Yanf M."/>
            <person name="Daum C."/>
            <person name="Ng V."/>
            <person name="Clum A."/>
            <person name="Steindorff A."/>
            <person name="Ohm R."/>
            <person name="Martin F."/>
            <person name="Silar P."/>
            <person name="Natvig D."/>
            <person name="Lalanne C."/>
            <person name="Gautier V."/>
            <person name="Ament-Velasquez S.L."/>
            <person name="Kruys A."/>
            <person name="Hutchinson M.I."/>
            <person name="Powell A.J."/>
            <person name="Barry K."/>
            <person name="Miller A.N."/>
            <person name="Grigoriev I.V."/>
            <person name="Debuchy R."/>
            <person name="Gladieux P."/>
            <person name="Thoren M.H."/>
            <person name="Johannesson H."/>
        </authorList>
    </citation>
    <scope>NUCLEOTIDE SEQUENCE</scope>
    <source>
        <strain evidence="1">CBS 606.72</strain>
    </source>
</reference>
<dbReference type="Gene3D" id="3.40.50.150">
    <property type="entry name" value="Vaccinia Virus protein VP39"/>
    <property type="match status" value="1"/>
</dbReference>
<keyword evidence="1" id="KW-0808">Transferase</keyword>
<dbReference type="GO" id="GO:0032259">
    <property type="term" value="P:methylation"/>
    <property type="evidence" value="ECO:0007669"/>
    <property type="project" value="UniProtKB-KW"/>
</dbReference>